<protein>
    <submittedName>
        <fullName evidence="1">Uncharacterized protein</fullName>
    </submittedName>
</protein>
<evidence type="ECO:0000313" key="1">
    <source>
        <dbReference type="EMBL" id="KAJ2862195.1"/>
    </source>
</evidence>
<dbReference type="AlphaFoldDB" id="A0A9W8IFG4"/>
<proteinExistence type="predicted"/>
<dbReference type="Proteomes" id="UP001140074">
    <property type="component" value="Unassembled WGS sequence"/>
</dbReference>
<evidence type="ECO:0000313" key="2">
    <source>
        <dbReference type="Proteomes" id="UP001140074"/>
    </source>
</evidence>
<sequence length="647" mass="72281">MAPRVGEVSLDIGDADNYVSIQVLALPRVRLSFWGAVYLIKSLPLLSDLHTRAPIRGEIPQGVADADLPEYVRSAYAPMGRRSRCWHIAYHSIYDNLEIALYAWDIYSGKALQQLSSAPYDGCAFPLVRVLTFNIRFVDDYLSEDQNINSPPGTEANILAFVQRVKEMAPRVHEIYQNVGDTDYGLLEDYGVHTTLLVSQLYGIAETTVISKRNRDLVVSPGLAPIGNLTSIVYDLDWLDYRVSALIRQSSQSLQTLHIRVNETSDISGLIRDPVDGSQYIEYPRLHTLNIHGSDAGQRRGFNDVVLFPGLQRLTLVSRYPFDDDVLFRGNGATLEYLKVVLYSETVGLLRKYNVFTPTSHPKLRACIYSVRHNEPIAFDTASDYMKFALSIAPAASVRVLPYLREFGEPLVPTLSLLGNHASIQVLSMADINMSFWDALTLIKSLPLLSDLYAGYPTLDEYPQGVTEAALPEYVISNYAPMGKRFRVIVFNDDFKNRSSALENAQPVYEIVSKWRTIEIQPSNAVSQQILLTGKYEGWTGHSVSLTGFGGITVAKRMGVLNCGWKFVDFTSNEFFWRISGWNSSWTLTDVAGKVVAKFTRAGFHMSKLGVLEVMEDVNEALLTLILLTCKLVHQSVQESERSSSGG</sequence>
<dbReference type="EMBL" id="JANBUY010000181">
    <property type="protein sequence ID" value="KAJ2862195.1"/>
    <property type="molecule type" value="Genomic_DNA"/>
</dbReference>
<accession>A0A9W8IFG4</accession>
<name>A0A9W8IFG4_9FUNG</name>
<comment type="caution">
    <text evidence="1">The sequence shown here is derived from an EMBL/GenBank/DDBJ whole genome shotgun (WGS) entry which is preliminary data.</text>
</comment>
<reference evidence="1" key="1">
    <citation type="submission" date="2022-07" db="EMBL/GenBank/DDBJ databases">
        <title>Phylogenomic reconstructions and comparative analyses of Kickxellomycotina fungi.</title>
        <authorList>
            <person name="Reynolds N.K."/>
            <person name="Stajich J.E."/>
            <person name="Barry K."/>
            <person name="Grigoriev I.V."/>
            <person name="Crous P."/>
            <person name="Smith M.E."/>
        </authorList>
    </citation>
    <scope>NUCLEOTIDE SEQUENCE</scope>
    <source>
        <strain evidence="1">RSA 476</strain>
    </source>
</reference>
<gene>
    <name evidence="1" type="ORF">GGH94_004426</name>
</gene>
<keyword evidence="2" id="KW-1185">Reference proteome</keyword>
<organism evidence="1 2">
    <name type="scientific">Coemansia aciculifera</name>
    <dbReference type="NCBI Taxonomy" id="417176"/>
    <lineage>
        <taxon>Eukaryota</taxon>
        <taxon>Fungi</taxon>
        <taxon>Fungi incertae sedis</taxon>
        <taxon>Zoopagomycota</taxon>
        <taxon>Kickxellomycotina</taxon>
        <taxon>Kickxellomycetes</taxon>
        <taxon>Kickxellales</taxon>
        <taxon>Kickxellaceae</taxon>
        <taxon>Coemansia</taxon>
    </lineage>
</organism>